<proteinExistence type="predicted"/>
<keyword evidence="2" id="KW-1185">Reference proteome</keyword>
<dbReference type="InParanoid" id="A0A1Y2EHF5"/>
<name>A0A1Y2EHF5_9PEZI</name>
<evidence type="ECO:0000313" key="2">
    <source>
        <dbReference type="Proteomes" id="UP000193689"/>
    </source>
</evidence>
<accession>A0A1Y2EHF5</accession>
<dbReference type="Proteomes" id="UP000193689">
    <property type="component" value="Unassembled WGS sequence"/>
</dbReference>
<gene>
    <name evidence="1" type="ORF">BCR38DRAFT_479531</name>
</gene>
<sequence>MVFLVKRTLWTQVLEPHAFITNSGLWIFYARPPRNTGQVVDEYDKATLNIWPTILTWRAPTTVGVTFPSSTITCLRVDTITEGN</sequence>
<dbReference type="EMBL" id="MCFJ01000001">
    <property type="protein sequence ID" value="ORY71001.1"/>
    <property type="molecule type" value="Genomic_DNA"/>
</dbReference>
<dbReference type="GeneID" id="63779375"/>
<organism evidence="1 2">
    <name type="scientific">Pseudomassariella vexata</name>
    <dbReference type="NCBI Taxonomy" id="1141098"/>
    <lineage>
        <taxon>Eukaryota</taxon>
        <taxon>Fungi</taxon>
        <taxon>Dikarya</taxon>
        <taxon>Ascomycota</taxon>
        <taxon>Pezizomycotina</taxon>
        <taxon>Sordariomycetes</taxon>
        <taxon>Xylariomycetidae</taxon>
        <taxon>Amphisphaeriales</taxon>
        <taxon>Pseudomassariaceae</taxon>
        <taxon>Pseudomassariella</taxon>
    </lineage>
</organism>
<dbReference type="RefSeq" id="XP_040720593.1">
    <property type="nucleotide sequence ID" value="XM_040863163.1"/>
</dbReference>
<evidence type="ECO:0000313" key="1">
    <source>
        <dbReference type="EMBL" id="ORY71001.1"/>
    </source>
</evidence>
<comment type="caution">
    <text evidence="1">The sequence shown here is derived from an EMBL/GenBank/DDBJ whole genome shotgun (WGS) entry which is preliminary data.</text>
</comment>
<protein>
    <submittedName>
        <fullName evidence="1">Uncharacterized protein</fullName>
    </submittedName>
</protein>
<reference evidence="1 2" key="1">
    <citation type="submission" date="2016-07" db="EMBL/GenBank/DDBJ databases">
        <title>Pervasive Adenine N6-methylation of Active Genes in Fungi.</title>
        <authorList>
            <consortium name="DOE Joint Genome Institute"/>
            <person name="Mondo S.J."/>
            <person name="Dannebaum R.O."/>
            <person name="Kuo R.C."/>
            <person name="Labutti K."/>
            <person name="Haridas S."/>
            <person name="Kuo A."/>
            <person name="Salamov A."/>
            <person name="Ahrendt S.R."/>
            <person name="Lipzen A."/>
            <person name="Sullivan W."/>
            <person name="Andreopoulos W.B."/>
            <person name="Clum A."/>
            <person name="Lindquist E."/>
            <person name="Daum C."/>
            <person name="Ramamoorthy G.K."/>
            <person name="Gryganskyi A."/>
            <person name="Culley D."/>
            <person name="Magnuson J.K."/>
            <person name="James T.Y."/>
            <person name="O'Malley M.A."/>
            <person name="Stajich J.E."/>
            <person name="Spatafora J.W."/>
            <person name="Visel A."/>
            <person name="Grigoriev I.V."/>
        </authorList>
    </citation>
    <scope>NUCLEOTIDE SEQUENCE [LARGE SCALE GENOMIC DNA]</scope>
    <source>
        <strain evidence="1 2">CBS 129021</strain>
    </source>
</reference>
<dbReference type="AlphaFoldDB" id="A0A1Y2EHF5"/>